<sequence length="202" mass="23553">DRKMIINALNSGARVYMADFEDAHAPTWSGTIAGQHHLKDAVRRRITYRAPDEREYVLHERIATLMVRPRGWHLDERHLTVDGRPISASLFDFGLFLFHNGAELLRRGTGPYYYLPKLEHYLEARLWNDVFLYAERFLALPNGAIRATALIETLPAAFQMEEILFELRDHSAGLNCGRWDYLFSFIKQYRDDGRVRFPDRVG</sequence>
<accession>T1C7U9</accession>
<reference evidence="4" key="1">
    <citation type="submission" date="2013-08" db="EMBL/GenBank/DDBJ databases">
        <authorList>
            <person name="Mendez C."/>
            <person name="Richter M."/>
            <person name="Ferrer M."/>
            <person name="Sanchez J."/>
        </authorList>
    </citation>
    <scope>NUCLEOTIDE SEQUENCE</scope>
</reference>
<evidence type="ECO:0000259" key="3">
    <source>
        <dbReference type="Pfam" id="PF01274"/>
    </source>
</evidence>
<gene>
    <name evidence="4" type="ORF">B1B_01304</name>
</gene>
<evidence type="ECO:0000256" key="2">
    <source>
        <dbReference type="ARBA" id="ARBA00012636"/>
    </source>
</evidence>
<dbReference type="PROSITE" id="PS00510">
    <property type="entry name" value="MALATE_SYNTHASE"/>
    <property type="match status" value="1"/>
</dbReference>
<comment type="caution">
    <text evidence="4">The sequence shown here is derived from an EMBL/GenBank/DDBJ whole genome shotgun (WGS) entry which is preliminary data.</text>
</comment>
<dbReference type="PANTHER" id="PTHR42902">
    <property type="entry name" value="MALATE SYNTHASE"/>
    <property type="match status" value="1"/>
</dbReference>
<dbReference type="InterPro" id="IPR019830">
    <property type="entry name" value="Malate_synthase_CS"/>
</dbReference>
<comment type="similarity">
    <text evidence="1">Belongs to the malate synthase family.</text>
</comment>
<dbReference type="GO" id="GO:0006097">
    <property type="term" value="P:glyoxylate cycle"/>
    <property type="evidence" value="ECO:0007669"/>
    <property type="project" value="InterPro"/>
</dbReference>
<reference evidence="4" key="2">
    <citation type="journal article" date="2014" name="ISME J.">
        <title>Microbial stratification in low pH oxic and suboxic macroscopic growths along an acid mine drainage.</title>
        <authorList>
            <person name="Mendez-Garcia C."/>
            <person name="Mesa V."/>
            <person name="Sprenger R.R."/>
            <person name="Richter M."/>
            <person name="Diez M.S."/>
            <person name="Solano J."/>
            <person name="Bargiela R."/>
            <person name="Golyshina O.V."/>
            <person name="Manteca A."/>
            <person name="Ramos J.L."/>
            <person name="Gallego J.R."/>
            <person name="Llorente I."/>
            <person name="Martins Dos Santos V.A."/>
            <person name="Jensen O.N."/>
            <person name="Pelaez A.I."/>
            <person name="Sanchez J."/>
            <person name="Ferrer M."/>
        </authorList>
    </citation>
    <scope>NUCLEOTIDE SEQUENCE</scope>
</reference>
<evidence type="ECO:0000313" key="4">
    <source>
        <dbReference type="EMBL" id="EQD77013.1"/>
    </source>
</evidence>
<dbReference type="InterPro" id="IPR001465">
    <property type="entry name" value="Malate_synthase_TIM"/>
</dbReference>
<dbReference type="GO" id="GO:0004474">
    <property type="term" value="F:malate synthase activity"/>
    <property type="evidence" value="ECO:0007669"/>
    <property type="project" value="UniProtKB-EC"/>
</dbReference>
<dbReference type="AlphaFoldDB" id="T1C7U9"/>
<protein>
    <recommendedName>
        <fullName evidence="2">malate synthase</fullName>
        <ecNumber evidence="2">2.3.3.9</ecNumber>
    </recommendedName>
</protein>
<dbReference type="InterPro" id="IPR046363">
    <property type="entry name" value="MS_N_TIM-barrel_dom"/>
</dbReference>
<dbReference type="SUPFAM" id="SSF51645">
    <property type="entry name" value="Malate synthase G"/>
    <property type="match status" value="1"/>
</dbReference>
<organism evidence="4">
    <name type="scientific">mine drainage metagenome</name>
    <dbReference type="NCBI Taxonomy" id="410659"/>
    <lineage>
        <taxon>unclassified sequences</taxon>
        <taxon>metagenomes</taxon>
        <taxon>ecological metagenomes</taxon>
    </lineage>
</organism>
<dbReference type="InterPro" id="IPR006252">
    <property type="entry name" value="Malate_synthA"/>
</dbReference>
<dbReference type="EC" id="2.3.3.9" evidence="2"/>
<dbReference type="Gene3D" id="3.20.20.360">
    <property type="entry name" value="Malate synthase, domain 3"/>
    <property type="match status" value="1"/>
</dbReference>
<dbReference type="PANTHER" id="PTHR42902:SF1">
    <property type="entry name" value="MALATE SYNTHASE 1-RELATED"/>
    <property type="match status" value="1"/>
</dbReference>
<feature type="domain" description="Malate synthase TIM barrel" evidence="3">
    <location>
        <begin position="64"/>
        <end position="200"/>
    </location>
</feature>
<dbReference type="Pfam" id="PF01274">
    <property type="entry name" value="MS_TIM-barrel"/>
    <property type="match status" value="1"/>
</dbReference>
<dbReference type="GO" id="GO:0005737">
    <property type="term" value="C:cytoplasm"/>
    <property type="evidence" value="ECO:0007669"/>
    <property type="project" value="TreeGrafter"/>
</dbReference>
<evidence type="ECO:0000256" key="1">
    <source>
        <dbReference type="ARBA" id="ARBA00006394"/>
    </source>
</evidence>
<dbReference type="InterPro" id="IPR011076">
    <property type="entry name" value="Malate_synth_sf"/>
</dbReference>
<dbReference type="EMBL" id="AUZY01000906">
    <property type="protein sequence ID" value="EQD77013.1"/>
    <property type="molecule type" value="Genomic_DNA"/>
</dbReference>
<name>T1C7U9_9ZZZZ</name>
<feature type="non-terminal residue" evidence="4">
    <location>
        <position position="1"/>
    </location>
</feature>
<proteinExistence type="inferred from homology"/>